<dbReference type="Gene3D" id="3.40.50.620">
    <property type="entry name" value="HUPs"/>
    <property type="match status" value="2"/>
</dbReference>
<dbReference type="PANTHER" id="PTHR46268:SF6">
    <property type="entry name" value="UNIVERSAL STRESS PROTEIN UP12"/>
    <property type="match status" value="1"/>
</dbReference>
<feature type="compositionally biased region" description="Basic and acidic residues" evidence="2">
    <location>
        <begin position="344"/>
        <end position="353"/>
    </location>
</feature>
<dbReference type="Proteomes" id="UP000035352">
    <property type="component" value="Chromosome"/>
</dbReference>
<accession>A0A0G3BS49</accession>
<sequence>MTPITSILVATDFSVAANIAVRRAALIAAQHDARMTLLNVVDPSTFRPLRGWVSKSTAIDFKVAQAHVALGGFAAEIAGRHDVHVRTAVQIGDALEHVRQMMEDADLLVVGASSADPLKDFLFGTPTERLLRLLRRPVLVAKQPLEGPYRRVLVPVDFTESSEAAVRTALDLAPFAAIHLIHALSGHPLTRLRADVPEAVIREYEARDRQRGVRRLRSMVASLDHARLHICADHGDPAHLTLAKQKRIVADLVVMGKKGQSTVSDFLLGSVVNRVMSNTPCDVLVIPKASVPRLIAQPERRDGFSSSAKACPLIARPATPRRCGLVQPLTQAAATLGTGSGGPADDHRGRAAA</sequence>
<protein>
    <recommendedName>
        <fullName evidence="3">UspA domain-containing protein</fullName>
    </recommendedName>
</protein>
<name>A0A0G3BS49_9BURK</name>
<evidence type="ECO:0000256" key="1">
    <source>
        <dbReference type="ARBA" id="ARBA00008791"/>
    </source>
</evidence>
<dbReference type="RefSeq" id="WP_047196070.1">
    <property type="nucleotide sequence ID" value="NZ_CP011371.1"/>
</dbReference>
<dbReference type="SUPFAM" id="SSF52402">
    <property type="entry name" value="Adenine nucleotide alpha hydrolases-like"/>
    <property type="match status" value="2"/>
</dbReference>
<dbReference type="STRING" id="413882.AAW51_4087"/>
<proteinExistence type="inferred from homology"/>
<dbReference type="PANTHER" id="PTHR46268">
    <property type="entry name" value="STRESS RESPONSE PROTEIN NHAX"/>
    <property type="match status" value="1"/>
</dbReference>
<organism evidence="4 5">
    <name type="scientific">Caldimonas brevitalea</name>
    <dbReference type="NCBI Taxonomy" id="413882"/>
    <lineage>
        <taxon>Bacteria</taxon>
        <taxon>Pseudomonadati</taxon>
        <taxon>Pseudomonadota</taxon>
        <taxon>Betaproteobacteria</taxon>
        <taxon>Burkholderiales</taxon>
        <taxon>Sphaerotilaceae</taxon>
        <taxon>Caldimonas</taxon>
    </lineage>
</organism>
<dbReference type="KEGG" id="pbh:AAW51_4087"/>
<reference evidence="4 5" key="1">
    <citation type="submission" date="2015-05" db="EMBL/GenBank/DDBJ databases">
        <authorList>
            <person name="Tang B."/>
            <person name="Yu Y."/>
        </authorList>
    </citation>
    <scope>NUCLEOTIDE SEQUENCE [LARGE SCALE GENOMIC DNA]</scope>
    <source>
        <strain evidence="4 5">DSM 7029</strain>
    </source>
</reference>
<evidence type="ECO:0000256" key="2">
    <source>
        <dbReference type="SAM" id="MobiDB-lite"/>
    </source>
</evidence>
<dbReference type="AlphaFoldDB" id="A0A0G3BS49"/>
<keyword evidence="5" id="KW-1185">Reference proteome</keyword>
<evidence type="ECO:0000313" key="5">
    <source>
        <dbReference type="Proteomes" id="UP000035352"/>
    </source>
</evidence>
<dbReference type="PRINTS" id="PR01438">
    <property type="entry name" value="UNVRSLSTRESS"/>
</dbReference>
<dbReference type="EMBL" id="CP011371">
    <property type="protein sequence ID" value="AKJ30778.1"/>
    <property type="molecule type" value="Genomic_DNA"/>
</dbReference>
<evidence type="ECO:0000259" key="3">
    <source>
        <dbReference type="Pfam" id="PF00582"/>
    </source>
</evidence>
<dbReference type="InterPro" id="IPR014729">
    <property type="entry name" value="Rossmann-like_a/b/a_fold"/>
</dbReference>
<dbReference type="CDD" id="cd00293">
    <property type="entry name" value="USP-like"/>
    <property type="match status" value="2"/>
</dbReference>
<comment type="similarity">
    <text evidence="1">Belongs to the universal stress protein A family.</text>
</comment>
<dbReference type="InterPro" id="IPR006015">
    <property type="entry name" value="Universal_stress_UspA"/>
</dbReference>
<feature type="region of interest" description="Disordered" evidence="2">
    <location>
        <begin position="334"/>
        <end position="353"/>
    </location>
</feature>
<feature type="domain" description="UspA" evidence="3">
    <location>
        <begin position="149"/>
        <end position="287"/>
    </location>
</feature>
<feature type="domain" description="UspA" evidence="3">
    <location>
        <begin position="6"/>
        <end position="142"/>
    </location>
</feature>
<evidence type="ECO:0000313" key="4">
    <source>
        <dbReference type="EMBL" id="AKJ30778.1"/>
    </source>
</evidence>
<gene>
    <name evidence="4" type="ORF">AAW51_4087</name>
</gene>
<dbReference type="Pfam" id="PF00582">
    <property type="entry name" value="Usp"/>
    <property type="match status" value="2"/>
</dbReference>
<dbReference type="InterPro" id="IPR006016">
    <property type="entry name" value="UspA"/>
</dbReference>